<organism evidence="2 3">
    <name type="scientific">Arthrobacter psychrochitiniphilus</name>
    <dbReference type="NCBI Taxonomy" id="291045"/>
    <lineage>
        <taxon>Bacteria</taxon>
        <taxon>Bacillati</taxon>
        <taxon>Actinomycetota</taxon>
        <taxon>Actinomycetes</taxon>
        <taxon>Micrococcales</taxon>
        <taxon>Micrococcaceae</taxon>
        <taxon>Arthrobacter</taxon>
    </lineage>
</organism>
<gene>
    <name evidence="2" type="ORF">CVS29_05555</name>
</gene>
<keyword evidence="1" id="KW-0812">Transmembrane</keyword>
<feature type="transmembrane region" description="Helical" evidence="1">
    <location>
        <begin position="27"/>
        <end position="48"/>
    </location>
</feature>
<protein>
    <submittedName>
        <fullName evidence="2">Uncharacterized protein</fullName>
    </submittedName>
</protein>
<sequence length="258" mass="28235">MGQTYVVKKFAHAVVEIWAKRTGLEQILLLVSVFLLCSIVVLLVMLRRDSAPMATEWGPVASWAGVVVTFLGFVGAIAALKVQRAAVDVTVEQHNTAKEAKAIAEGVEAEKAALEAQRIKEQAVSAVHLKVFMSRPIKPSEAIYDDQRELLVGCTLRILRGGRYKHVKLTLPEVPKGFRVVEAPPANLGDLTVGISGVDAKWHLRGENWPYGPESQAKKWLSDRIFVTFTDSSGINWKLYGNGEFAEISENVGASSPN</sequence>
<proteinExistence type="predicted"/>
<feature type="transmembrane region" description="Helical" evidence="1">
    <location>
        <begin position="60"/>
        <end position="80"/>
    </location>
</feature>
<dbReference type="EMBL" id="QHLZ01000003">
    <property type="protein sequence ID" value="PXA66176.1"/>
    <property type="molecule type" value="Genomic_DNA"/>
</dbReference>
<reference evidence="2 3" key="1">
    <citation type="submission" date="2018-05" db="EMBL/GenBank/DDBJ databases">
        <title>Genetic diversity of glacier-inhabiting Cryobacterium bacteria in China and description of Cryobacterium mengkeensis sp. nov. and Arthrobacter glacialis sp. nov.</title>
        <authorList>
            <person name="Liu Q."/>
            <person name="Xin Y.-H."/>
        </authorList>
    </citation>
    <scope>NUCLEOTIDE SEQUENCE [LARGE SCALE GENOMIC DNA]</scope>
    <source>
        <strain evidence="2 3">GP3</strain>
    </source>
</reference>
<evidence type="ECO:0000256" key="1">
    <source>
        <dbReference type="SAM" id="Phobius"/>
    </source>
</evidence>
<dbReference type="Proteomes" id="UP000246303">
    <property type="component" value="Unassembled WGS sequence"/>
</dbReference>
<dbReference type="OrthoDB" id="4927095at2"/>
<comment type="caution">
    <text evidence="2">The sequence shown here is derived from an EMBL/GenBank/DDBJ whole genome shotgun (WGS) entry which is preliminary data.</text>
</comment>
<evidence type="ECO:0000313" key="2">
    <source>
        <dbReference type="EMBL" id="PXA66176.1"/>
    </source>
</evidence>
<evidence type="ECO:0000313" key="3">
    <source>
        <dbReference type="Proteomes" id="UP000246303"/>
    </source>
</evidence>
<accession>A0A2V3DSH9</accession>
<keyword evidence="3" id="KW-1185">Reference proteome</keyword>
<dbReference type="AlphaFoldDB" id="A0A2V3DSH9"/>
<keyword evidence="1" id="KW-0472">Membrane</keyword>
<dbReference type="RefSeq" id="WP_110105369.1">
    <property type="nucleotide sequence ID" value="NZ_JBGRQU010000021.1"/>
</dbReference>
<name>A0A2V3DSH9_9MICC</name>
<keyword evidence="1" id="KW-1133">Transmembrane helix</keyword>